<evidence type="ECO:0000313" key="3">
    <source>
        <dbReference type="Proteomes" id="UP000011715"/>
    </source>
</evidence>
<dbReference type="EMBL" id="ADBL01002605">
    <property type="status" value="NOT_ANNOTATED_CDS"/>
    <property type="molecule type" value="Genomic_DNA"/>
</dbReference>
<evidence type="ECO:0000313" key="1">
    <source>
        <dbReference type="EMBL" id="KLU91616.1"/>
    </source>
</evidence>
<dbReference type="EMBL" id="GL876977">
    <property type="protein sequence ID" value="KLU91616.1"/>
    <property type="molecule type" value="Genomic_DNA"/>
</dbReference>
<accession>A0A0C4EBS7</accession>
<dbReference type="EnsemblFungi" id="MAPG_10134T0">
    <property type="protein sequence ID" value="MAPG_10134T0"/>
    <property type="gene ID" value="MAPG_10134"/>
</dbReference>
<proteinExistence type="predicted"/>
<reference evidence="1" key="3">
    <citation type="submission" date="2011-03" db="EMBL/GenBank/DDBJ databases">
        <title>Annotation of Magnaporthe poae ATCC 64411.</title>
        <authorList>
            <person name="Ma L.-J."/>
            <person name="Dead R."/>
            <person name="Young S.K."/>
            <person name="Zeng Q."/>
            <person name="Gargeya S."/>
            <person name="Fitzgerald M."/>
            <person name="Haas B."/>
            <person name="Abouelleil A."/>
            <person name="Alvarado L."/>
            <person name="Arachchi H.M."/>
            <person name="Berlin A."/>
            <person name="Brown A."/>
            <person name="Chapman S.B."/>
            <person name="Chen Z."/>
            <person name="Dunbar C."/>
            <person name="Freedman E."/>
            <person name="Gearin G."/>
            <person name="Gellesch M."/>
            <person name="Goldberg J."/>
            <person name="Griggs A."/>
            <person name="Gujja S."/>
            <person name="Heiman D."/>
            <person name="Howarth C."/>
            <person name="Larson L."/>
            <person name="Lui A."/>
            <person name="MacDonald P.J.P."/>
            <person name="Mehta T."/>
            <person name="Montmayeur A."/>
            <person name="Murphy C."/>
            <person name="Neiman D."/>
            <person name="Pearson M."/>
            <person name="Priest M."/>
            <person name="Roberts A."/>
            <person name="Saif S."/>
            <person name="Shea T."/>
            <person name="Shenoy N."/>
            <person name="Sisk P."/>
            <person name="Stolte C."/>
            <person name="Sykes S."/>
            <person name="Yandava C."/>
            <person name="Wortman J."/>
            <person name="Nusbaum C."/>
            <person name="Birren B."/>
        </authorList>
    </citation>
    <scope>NUCLEOTIDE SEQUENCE</scope>
    <source>
        <strain evidence="1">ATCC 64411</strain>
    </source>
</reference>
<keyword evidence="3" id="KW-1185">Reference proteome</keyword>
<reference evidence="1" key="2">
    <citation type="submission" date="2010-05" db="EMBL/GenBank/DDBJ databases">
        <title>The Genome Sequence of Magnaporthe poae strain ATCC 64411.</title>
        <authorList>
            <consortium name="The Broad Institute Genome Sequencing Platform"/>
            <consortium name="Broad Institute Genome Sequencing Center for Infectious Disease"/>
            <person name="Ma L.-J."/>
            <person name="Dead R."/>
            <person name="Young S."/>
            <person name="Zeng Q."/>
            <person name="Koehrsen M."/>
            <person name="Alvarado L."/>
            <person name="Berlin A."/>
            <person name="Chapman S.B."/>
            <person name="Chen Z."/>
            <person name="Freedman E."/>
            <person name="Gellesch M."/>
            <person name="Goldberg J."/>
            <person name="Griggs A."/>
            <person name="Gujja S."/>
            <person name="Heilman E.R."/>
            <person name="Heiman D."/>
            <person name="Hepburn T."/>
            <person name="Howarth C."/>
            <person name="Jen D."/>
            <person name="Larson L."/>
            <person name="Mehta T."/>
            <person name="Neiman D."/>
            <person name="Pearson M."/>
            <person name="Roberts A."/>
            <person name="Saif S."/>
            <person name="Shea T."/>
            <person name="Shenoy N."/>
            <person name="Sisk P."/>
            <person name="Stolte C."/>
            <person name="Sykes S."/>
            <person name="Walk T."/>
            <person name="White J."/>
            <person name="Yandava C."/>
            <person name="Haas B."/>
            <person name="Nusbaum C."/>
            <person name="Birren B."/>
        </authorList>
    </citation>
    <scope>NUCLEOTIDE SEQUENCE</scope>
    <source>
        <strain evidence="1">ATCC 64411</strain>
    </source>
</reference>
<dbReference type="OrthoDB" id="10259236at2759"/>
<protein>
    <submittedName>
        <fullName evidence="1 2">Uncharacterized protein</fullName>
    </submittedName>
</protein>
<dbReference type="eggNOG" id="ENOG502R8Y6">
    <property type="taxonomic scope" value="Eukaryota"/>
</dbReference>
<reference evidence="2" key="5">
    <citation type="submission" date="2015-06" db="UniProtKB">
        <authorList>
            <consortium name="EnsemblFungi"/>
        </authorList>
    </citation>
    <scope>IDENTIFICATION</scope>
    <source>
        <strain evidence="2">ATCC 64411</strain>
    </source>
</reference>
<evidence type="ECO:0000313" key="2">
    <source>
        <dbReference type="EnsemblFungi" id="MAPG_10134T0"/>
    </source>
</evidence>
<reference evidence="2" key="4">
    <citation type="journal article" date="2015" name="G3 (Bethesda)">
        <title>Genome sequences of three phytopathogenic species of the Magnaporthaceae family of fungi.</title>
        <authorList>
            <person name="Okagaki L.H."/>
            <person name="Nunes C.C."/>
            <person name="Sailsbery J."/>
            <person name="Clay B."/>
            <person name="Brown D."/>
            <person name="John T."/>
            <person name="Oh Y."/>
            <person name="Young N."/>
            <person name="Fitzgerald M."/>
            <person name="Haas B.J."/>
            <person name="Zeng Q."/>
            <person name="Young S."/>
            <person name="Adiconis X."/>
            <person name="Fan L."/>
            <person name="Levin J.Z."/>
            <person name="Mitchell T.K."/>
            <person name="Okubara P.A."/>
            <person name="Farman M.L."/>
            <person name="Kohn L.M."/>
            <person name="Birren B."/>
            <person name="Ma L.-J."/>
            <person name="Dean R.A."/>
        </authorList>
    </citation>
    <scope>NUCLEOTIDE SEQUENCE</scope>
    <source>
        <strain evidence="2">ATCC 64411 / 73-15</strain>
    </source>
</reference>
<name>A0A0C4EBS7_MAGP6</name>
<dbReference type="AlphaFoldDB" id="A0A0C4EBS7"/>
<organism evidence="2 3">
    <name type="scientific">Magnaporthiopsis poae (strain ATCC 64411 / 73-15)</name>
    <name type="common">Kentucky bluegrass fungus</name>
    <name type="synonym">Magnaporthe poae</name>
    <dbReference type="NCBI Taxonomy" id="644358"/>
    <lineage>
        <taxon>Eukaryota</taxon>
        <taxon>Fungi</taxon>
        <taxon>Dikarya</taxon>
        <taxon>Ascomycota</taxon>
        <taxon>Pezizomycotina</taxon>
        <taxon>Sordariomycetes</taxon>
        <taxon>Sordariomycetidae</taxon>
        <taxon>Magnaporthales</taxon>
        <taxon>Magnaporthaceae</taxon>
        <taxon>Magnaporthiopsis</taxon>
    </lineage>
</organism>
<gene>
    <name evidence="1" type="ORF">MAPG_10134</name>
</gene>
<dbReference type="VEuPathDB" id="FungiDB:MAPG_10134"/>
<dbReference type="Proteomes" id="UP000011715">
    <property type="component" value="Unassembled WGS sequence"/>
</dbReference>
<sequence length="52" mass="5912">MPDEDYEPRWVEFDEAARLMPDAAHADIVLGAVRLVDRLEAMERRGEVAVPC</sequence>
<reference evidence="3" key="1">
    <citation type="submission" date="2010-05" db="EMBL/GenBank/DDBJ databases">
        <title>The genome sequence of Magnaporthe poae strain ATCC 64411.</title>
        <authorList>
            <person name="Ma L.-J."/>
            <person name="Dead R."/>
            <person name="Young S."/>
            <person name="Zeng Q."/>
            <person name="Koehrsen M."/>
            <person name="Alvarado L."/>
            <person name="Berlin A."/>
            <person name="Chapman S.B."/>
            <person name="Chen Z."/>
            <person name="Freedman E."/>
            <person name="Gellesch M."/>
            <person name="Goldberg J."/>
            <person name="Griggs A."/>
            <person name="Gujja S."/>
            <person name="Heilman E.R."/>
            <person name="Heiman D."/>
            <person name="Hepburn T."/>
            <person name="Howarth C."/>
            <person name="Jen D."/>
            <person name="Larson L."/>
            <person name="Mehta T."/>
            <person name="Neiman D."/>
            <person name="Pearson M."/>
            <person name="Roberts A."/>
            <person name="Saif S."/>
            <person name="Shea T."/>
            <person name="Shenoy N."/>
            <person name="Sisk P."/>
            <person name="Stolte C."/>
            <person name="Sykes S."/>
            <person name="Walk T."/>
            <person name="White J."/>
            <person name="Yandava C."/>
            <person name="Haas B."/>
            <person name="Nusbaum C."/>
            <person name="Birren B."/>
        </authorList>
    </citation>
    <scope>NUCLEOTIDE SEQUENCE [LARGE SCALE GENOMIC DNA]</scope>
    <source>
        <strain evidence="3">ATCC 64411 / 73-15</strain>
    </source>
</reference>